<reference evidence="1 2" key="1">
    <citation type="submission" date="2024-01" db="EMBL/GenBank/DDBJ databases">
        <title>Genome assemblies of Stephania.</title>
        <authorList>
            <person name="Yang L."/>
        </authorList>
    </citation>
    <scope>NUCLEOTIDE SEQUENCE [LARGE SCALE GENOMIC DNA]</scope>
    <source>
        <strain evidence="1">YNDBR</strain>
        <tissue evidence="1">Leaf</tissue>
    </source>
</reference>
<evidence type="ECO:0000313" key="1">
    <source>
        <dbReference type="EMBL" id="KAK9081914.1"/>
    </source>
</evidence>
<dbReference type="AlphaFoldDB" id="A0AAP0HCM2"/>
<dbReference type="Gene3D" id="1.10.510.10">
    <property type="entry name" value="Transferase(Phosphotransferase) domain 1"/>
    <property type="match status" value="1"/>
</dbReference>
<dbReference type="PANTHER" id="PTHR48007:SF4">
    <property type="entry name" value="LEUCINE-RICH REPEAT RECEPTOR-LIKE PROTEIN KINASE PXC1"/>
    <property type="match status" value="1"/>
</dbReference>
<dbReference type="EMBL" id="JBBNAF010000043">
    <property type="protein sequence ID" value="KAK9081914.1"/>
    <property type="molecule type" value="Genomic_DNA"/>
</dbReference>
<dbReference type="InterPro" id="IPR046959">
    <property type="entry name" value="PRK1-6/SRF4-like"/>
</dbReference>
<accession>A0AAP0HCM2</accession>
<dbReference type="SUPFAM" id="SSF56112">
    <property type="entry name" value="Protein kinase-like (PK-like)"/>
    <property type="match status" value="1"/>
</dbReference>
<keyword evidence="2" id="KW-1185">Reference proteome</keyword>
<dbReference type="InterPro" id="IPR011009">
    <property type="entry name" value="Kinase-like_dom_sf"/>
</dbReference>
<proteinExistence type="predicted"/>
<protein>
    <recommendedName>
        <fullName evidence="3">Protein kinase domain-containing protein</fullName>
    </recommendedName>
</protein>
<dbReference type="Proteomes" id="UP001420932">
    <property type="component" value="Unassembled WGS sequence"/>
</dbReference>
<evidence type="ECO:0008006" key="3">
    <source>
        <dbReference type="Google" id="ProtNLM"/>
    </source>
</evidence>
<sequence length="54" mass="6116">MEGLRKVNHENIVPLRAFYYSKDEKLLVYDFMPLGSLSALLHGPKPMWTPGPAS</sequence>
<organism evidence="1 2">
    <name type="scientific">Stephania yunnanensis</name>
    <dbReference type="NCBI Taxonomy" id="152371"/>
    <lineage>
        <taxon>Eukaryota</taxon>
        <taxon>Viridiplantae</taxon>
        <taxon>Streptophyta</taxon>
        <taxon>Embryophyta</taxon>
        <taxon>Tracheophyta</taxon>
        <taxon>Spermatophyta</taxon>
        <taxon>Magnoliopsida</taxon>
        <taxon>Ranunculales</taxon>
        <taxon>Menispermaceae</taxon>
        <taxon>Menispermoideae</taxon>
        <taxon>Cissampelideae</taxon>
        <taxon>Stephania</taxon>
    </lineage>
</organism>
<comment type="caution">
    <text evidence="1">The sequence shown here is derived from an EMBL/GenBank/DDBJ whole genome shotgun (WGS) entry which is preliminary data.</text>
</comment>
<dbReference type="PANTHER" id="PTHR48007">
    <property type="entry name" value="LEUCINE-RICH REPEAT RECEPTOR-LIKE PROTEIN KINASE PXC1"/>
    <property type="match status" value="1"/>
</dbReference>
<name>A0AAP0HCM2_9MAGN</name>
<evidence type="ECO:0000313" key="2">
    <source>
        <dbReference type="Proteomes" id="UP001420932"/>
    </source>
</evidence>
<gene>
    <name evidence="1" type="ORF">Syun_030751</name>
</gene>